<evidence type="ECO:0000313" key="2">
    <source>
        <dbReference type="Proteomes" id="UP001499938"/>
    </source>
</evidence>
<keyword evidence="2" id="KW-1185">Reference proteome</keyword>
<protein>
    <recommendedName>
        <fullName evidence="3">Transposase</fullName>
    </recommendedName>
</protein>
<organism evidence="1 2">
    <name type="scientific">Nostocoides veronense</name>
    <dbReference type="NCBI Taxonomy" id="330836"/>
    <lineage>
        <taxon>Bacteria</taxon>
        <taxon>Bacillati</taxon>
        <taxon>Actinomycetota</taxon>
        <taxon>Actinomycetes</taxon>
        <taxon>Micrococcales</taxon>
        <taxon>Intrasporangiaceae</taxon>
        <taxon>Nostocoides</taxon>
    </lineage>
</organism>
<dbReference type="Proteomes" id="UP001499938">
    <property type="component" value="Unassembled WGS sequence"/>
</dbReference>
<comment type="caution">
    <text evidence="1">The sequence shown here is derived from an EMBL/GenBank/DDBJ whole genome shotgun (WGS) entry which is preliminary data.</text>
</comment>
<dbReference type="EMBL" id="BAAAPO010000008">
    <property type="protein sequence ID" value="GAA1782425.1"/>
    <property type="molecule type" value="Genomic_DNA"/>
</dbReference>
<evidence type="ECO:0000313" key="1">
    <source>
        <dbReference type="EMBL" id="GAA1782425.1"/>
    </source>
</evidence>
<sequence length="62" mass="6742">MIESVAVGLVAAFDRHVQSPAVHFLQAMLQHGTVDFSKKTAIDPHDIVRANPRSTDGLMAWG</sequence>
<accession>A0ABP4XGR8</accession>
<name>A0ABP4XGR8_9MICO</name>
<evidence type="ECO:0008006" key="3">
    <source>
        <dbReference type="Google" id="ProtNLM"/>
    </source>
</evidence>
<gene>
    <name evidence="1" type="ORF">GCM10009811_04880</name>
</gene>
<proteinExistence type="predicted"/>
<reference evidence="2" key="1">
    <citation type="journal article" date="2019" name="Int. J. Syst. Evol. Microbiol.">
        <title>The Global Catalogue of Microorganisms (GCM) 10K type strain sequencing project: providing services to taxonomists for standard genome sequencing and annotation.</title>
        <authorList>
            <consortium name="The Broad Institute Genomics Platform"/>
            <consortium name="The Broad Institute Genome Sequencing Center for Infectious Disease"/>
            <person name="Wu L."/>
            <person name="Ma J."/>
        </authorList>
    </citation>
    <scope>NUCLEOTIDE SEQUENCE [LARGE SCALE GENOMIC DNA]</scope>
    <source>
        <strain evidence="2">JCM 15592</strain>
    </source>
</reference>